<dbReference type="Proteomes" id="UP000488506">
    <property type="component" value="Unassembled WGS sequence"/>
</dbReference>
<organism evidence="1 2">
    <name type="scientific">Candidatus Saganbacteria bacterium</name>
    <dbReference type="NCBI Taxonomy" id="2575572"/>
    <lineage>
        <taxon>Bacteria</taxon>
        <taxon>Bacillati</taxon>
        <taxon>Saganbacteria</taxon>
    </lineage>
</organism>
<gene>
    <name evidence="1" type="ORF">FD145_1296</name>
</gene>
<dbReference type="Pfam" id="PF03130">
    <property type="entry name" value="HEAT_PBS"/>
    <property type="match status" value="1"/>
</dbReference>
<sequence length="382" mass="41768">MAGLSVSPLLQQQRTNFNLYACTALESNNFYLRFDAARALAMVGNPVGLDVLKEALTVGDNRQQLQAIKVSSFLPEIAALQVLSLALNGSPELRIPAIQKLGEIKGDSAQSLLLKLYSQNLPSSEFREVSFALGANGGRSAVEALSKSFVALTGSKIDKSVLSKIAVLSFSLLQLKEEHYLYLKEVLSPLLNNQSPFIVLGVASVLAKGNNEMIEIIEALLTSDPYLEFDASELLKHIKTKAAETLLGIVNKSIGIEPVEEKLFTDEQIIKMLTGNSTEDKIRAANILVELIRKGKPIDSRMIKELKQMAETGSESWSEPACHSANAARRAAFRALSELGEWDFLEGKITALNKAHTQLALFAMARLLHNEEAEFISSDILQ</sequence>
<evidence type="ECO:0000313" key="2">
    <source>
        <dbReference type="Proteomes" id="UP000488506"/>
    </source>
</evidence>
<comment type="caution">
    <text evidence="1">The sequence shown here is derived from an EMBL/GenBank/DDBJ whole genome shotgun (WGS) entry which is preliminary data.</text>
</comment>
<dbReference type="Gene3D" id="1.25.10.10">
    <property type="entry name" value="Leucine-rich Repeat Variant"/>
    <property type="match status" value="1"/>
</dbReference>
<name>A0A833P2U6_UNCSA</name>
<accession>A0A833P2U6</accession>
<reference evidence="1 2" key="1">
    <citation type="submission" date="2019-12" db="EMBL/GenBank/DDBJ databases">
        <authorList>
            <person name="Wolfe R."/>
            <person name="Danczak R."/>
            <person name="Wilkins M."/>
        </authorList>
    </citation>
    <scope>NUCLEOTIDE SEQUENCE [LARGE SCALE GENOMIC DNA]</scope>
    <source>
        <strain evidence="1">X2_MaxBin.013</strain>
    </source>
</reference>
<dbReference type="EMBL" id="WPAF01000026">
    <property type="protein sequence ID" value="KAF0133433.1"/>
    <property type="molecule type" value="Genomic_DNA"/>
</dbReference>
<dbReference type="InterPro" id="IPR011989">
    <property type="entry name" value="ARM-like"/>
</dbReference>
<dbReference type="AlphaFoldDB" id="A0A833P2U6"/>
<dbReference type="InterPro" id="IPR016024">
    <property type="entry name" value="ARM-type_fold"/>
</dbReference>
<dbReference type="InterPro" id="IPR004155">
    <property type="entry name" value="PBS_lyase_HEAT"/>
</dbReference>
<evidence type="ECO:0008006" key="3">
    <source>
        <dbReference type="Google" id="ProtNLM"/>
    </source>
</evidence>
<protein>
    <recommendedName>
        <fullName evidence="3">HEAT repeat domain-containing protein</fullName>
    </recommendedName>
</protein>
<dbReference type="SUPFAM" id="SSF48371">
    <property type="entry name" value="ARM repeat"/>
    <property type="match status" value="1"/>
</dbReference>
<evidence type="ECO:0000313" key="1">
    <source>
        <dbReference type="EMBL" id="KAF0133433.1"/>
    </source>
</evidence>
<proteinExistence type="predicted"/>